<feature type="transmembrane region" description="Helical" evidence="7">
    <location>
        <begin position="255"/>
        <end position="275"/>
    </location>
</feature>
<accession>A0ABW4L039</accession>
<name>A0ABW4L039_9MICO</name>
<comment type="caution">
    <text evidence="8">The sequence shown here is derived from an EMBL/GenBank/DDBJ whole genome shotgun (WGS) entry which is preliminary data.</text>
</comment>
<evidence type="ECO:0000256" key="7">
    <source>
        <dbReference type="SAM" id="Phobius"/>
    </source>
</evidence>
<dbReference type="PANTHER" id="PTHR36838">
    <property type="entry name" value="AUXIN EFFLUX CARRIER FAMILY PROTEIN"/>
    <property type="match status" value="1"/>
</dbReference>
<evidence type="ECO:0000313" key="9">
    <source>
        <dbReference type="Proteomes" id="UP001597277"/>
    </source>
</evidence>
<sequence length="307" mass="31407">MGGVLTGFVGLGVVATLGYLLARWRALPDGADAVLSRLTFYAATPALMIRTLAGADVTEVFSASAVVVISTALILAAAYAVLARLLTRLRGADLTLGALTVSYVNAGNLGIPLLVFAVGDAATIAPVLLLQLLVMVPVGFSILDAQTGRGSVSRTQALTTPLRNPLVLSVLAGLVLAMTGVSLPAVVMMPIDLLADVAVPVMLVAFGFSLRGAPAPGRGDVRGPMWAAVATRCLAGPVIAYLLAARVFGLTGDDLLAPVIVGALPTAQNIFVYAMRYGRAVPMVRDTILVSTIVSVPVIVALVALLG</sequence>
<feature type="transmembrane region" description="Helical" evidence="7">
    <location>
        <begin position="6"/>
        <end position="22"/>
    </location>
</feature>
<feature type="transmembrane region" description="Helical" evidence="7">
    <location>
        <begin position="193"/>
        <end position="213"/>
    </location>
</feature>
<feature type="transmembrane region" description="Helical" evidence="7">
    <location>
        <begin position="287"/>
        <end position="306"/>
    </location>
</feature>
<keyword evidence="6 7" id="KW-0472">Membrane</keyword>
<dbReference type="RefSeq" id="WP_388001780.1">
    <property type="nucleotide sequence ID" value="NZ_JBHUEE010000001.1"/>
</dbReference>
<feature type="transmembrane region" description="Helical" evidence="7">
    <location>
        <begin position="225"/>
        <end position="249"/>
    </location>
</feature>
<evidence type="ECO:0000256" key="5">
    <source>
        <dbReference type="ARBA" id="ARBA00022989"/>
    </source>
</evidence>
<evidence type="ECO:0000256" key="1">
    <source>
        <dbReference type="ARBA" id="ARBA00004141"/>
    </source>
</evidence>
<organism evidence="8 9">
    <name type="scientific">Georgenia deserti</name>
    <dbReference type="NCBI Taxonomy" id="2093781"/>
    <lineage>
        <taxon>Bacteria</taxon>
        <taxon>Bacillati</taxon>
        <taxon>Actinomycetota</taxon>
        <taxon>Actinomycetes</taxon>
        <taxon>Micrococcales</taxon>
        <taxon>Bogoriellaceae</taxon>
        <taxon>Georgenia</taxon>
    </lineage>
</organism>
<dbReference type="PANTHER" id="PTHR36838:SF1">
    <property type="entry name" value="SLR1864 PROTEIN"/>
    <property type="match status" value="1"/>
</dbReference>
<keyword evidence="9" id="KW-1185">Reference proteome</keyword>
<dbReference type="Pfam" id="PF03547">
    <property type="entry name" value="Mem_trans"/>
    <property type="match status" value="1"/>
</dbReference>
<feature type="transmembrane region" description="Helical" evidence="7">
    <location>
        <begin position="124"/>
        <end position="145"/>
    </location>
</feature>
<keyword evidence="2" id="KW-0813">Transport</keyword>
<evidence type="ECO:0000256" key="4">
    <source>
        <dbReference type="ARBA" id="ARBA00022692"/>
    </source>
</evidence>
<evidence type="ECO:0000256" key="6">
    <source>
        <dbReference type="ARBA" id="ARBA00023136"/>
    </source>
</evidence>
<dbReference type="EMBL" id="JBHUEE010000001">
    <property type="protein sequence ID" value="MFD1716334.1"/>
    <property type="molecule type" value="Genomic_DNA"/>
</dbReference>
<protein>
    <submittedName>
        <fullName evidence="8">AEC family transporter</fullName>
    </submittedName>
</protein>
<feature type="transmembrane region" description="Helical" evidence="7">
    <location>
        <begin position="166"/>
        <end position="187"/>
    </location>
</feature>
<keyword evidence="4 7" id="KW-0812">Transmembrane</keyword>
<feature type="transmembrane region" description="Helical" evidence="7">
    <location>
        <begin position="34"/>
        <end position="55"/>
    </location>
</feature>
<proteinExistence type="predicted"/>
<comment type="subcellular location">
    <subcellularLocation>
        <location evidence="1">Membrane</location>
        <topology evidence="1">Multi-pass membrane protein</topology>
    </subcellularLocation>
</comment>
<feature type="transmembrane region" description="Helical" evidence="7">
    <location>
        <begin position="94"/>
        <end position="118"/>
    </location>
</feature>
<keyword evidence="5 7" id="KW-1133">Transmembrane helix</keyword>
<dbReference type="Proteomes" id="UP001597277">
    <property type="component" value="Unassembled WGS sequence"/>
</dbReference>
<reference evidence="9" key="1">
    <citation type="journal article" date="2019" name="Int. J. Syst. Evol. Microbiol.">
        <title>The Global Catalogue of Microorganisms (GCM) 10K type strain sequencing project: providing services to taxonomists for standard genome sequencing and annotation.</title>
        <authorList>
            <consortium name="The Broad Institute Genomics Platform"/>
            <consortium name="The Broad Institute Genome Sequencing Center for Infectious Disease"/>
            <person name="Wu L."/>
            <person name="Ma J."/>
        </authorList>
    </citation>
    <scope>NUCLEOTIDE SEQUENCE [LARGE SCALE GENOMIC DNA]</scope>
    <source>
        <strain evidence="9">JCM 17130</strain>
    </source>
</reference>
<dbReference type="InterPro" id="IPR004776">
    <property type="entry name" value="Mem_transp_PIN-like"/>
</dbReference>
<feature type="transmembrane region" description="Helical" evidence="7">
    <location>
        <begin position="61"/>
        <end position="82"/>
    </location>
</feature>
<keyword evidence="3" id="KW-1003">Cell membrane</keyword>
<gene>
    <name evidence="8" type="ORF">ACFSE6_00680</name>
</gene>
<evidence type="ECO:0000256" key="2">
    <source>
        <dbReference type="ARBA" id="ARBA00022448"/>
    </source>
</evidence>
<evidence type="ECO:0000313" key="8">
    <source>
        <dbReference type="EMBL" id="MFD1716334.1"/>
    </source>
</evidence>
<evidence type="ECO:0000256" key="3">
    <source>
        <dbReference type="ARBA" id="ARBA00022475"/>
    </source>
</evidence>